<gene>
    <name evidence="1" type="ORF">ACFP90_22155</name>
</gene>
<dbReference type="Proteomes" id="UP001596317">
    <property type="component" value="Unassembled WGS sequence"/>
</dbReference>
<evidence type="ECO:0000313" key="1">
    <source>
        <dbReference type="EMBL" id="MFC6662758.1"/>
    </source>
</evidence>
<proteinExistence type="predicted"/>
<name>A0ABW1ZQ87_9DEIO</name>
<keyword evidence="2" id="KW-1185">Reference proteome</keyword>
<evidence type="ECO:0000313" key="2">
    <source>
        <dbReference type="Proteomes" id="UP001596317"/>
    </source>
</evidence>
<organism evidence="1 2">
    <name type="scientific">Deinococcus multiflagellatus</name>
    <dbReference type="NCBI Taxonomy" id="1656887"/>
    <lineage>
        <taxon>Bacteria</taxon>
        <taxon>Thermotogati</taxon>
        <taxon>Deinococcota</taxon>
        <taxon>Deinococci</taxon>
        <taxon>Deinococcales</taxon>
        <taxon>Deinococcaceae</taxon>
        <taxon>Deinococcus</taxon>
    </lineage>
</organism>
<dbReference type="RefSeq" id="WP_158263839.1">
    <property type="nucleotide sequence ID" value="NZ_JAIQXV010000024.1"/>
</dbReference>
<comment type="caution">
    <text evidence="1">The sequence shown here is derived from an EMBL/GenBank/DDBJ whole genome shotgun (WGS) entry which is preliminary data.</text>
</comment>
<reference evidence="2" key="1">
    <citation type="journal article" date="2019" name="Int. J. Syst. Evol. Microbiol.">
        <title>The Global Catalogue of Microorganisms (GCM) 10K type strain sequencing project: providing services to taxonomists for standard genome sequencing and annotation.</title>
        <authorList>
            <consortium name="The Broad Institute Genomics Platform"/>
            <consortium name="The Broad Institute Genome Sequencing Center for Infectious Disease"/>
            <person name="Wu L."/>
            <person name="Ma J."/>
        </authorList>
    </citation>
    <scope>NUCLEOTIDE SEQUENCE [LARGE SCALE GENOMIC DNA]</scope>
    <source>
        <strain evidence="2">CCUG 63830</strain>
    </source>
</reference>
<sequence>MTLEILAREHHQHLLWVARQQRCAHLARPFTFKWPWPLNVTAPAAPSCATC</sequence>
<accession>A0ABW1ZQ87</accession>
<dbReference type="EMBL" id="JBHSWB010000002">
    <property type="protein sequence ID" value="MFC6662758.1"/>
    <property type="molecule type" value="Genomic_DNA"/>
</dbReference>
<protein>
    <submittedName>
        <fullName evidence="1">Uncharacterized protein</fullName>
    </submittedName>
</protein>